<organism evidence="8 9">
    <name type="scientific">Deinococcus yavapaiensis KR-236</name>
    <dbReference type="NCBI Taxonomy" id="694435"/>
    <lineage>
        <taxon>Bacteria</taxon>
        <taxon>Thermotogati</taxon>
        <taxon>Deinococcota</taxon>
        <taxon>Deinococci</taxon>
        <taxon>Deinococcales</taxon>
        <taxon>Deinococcaceae</taxon>
        <taxon>Deinococcus</taxon>
    </lineage>
</organism>
<dbReference type="GO" id="GO:0043139">
    <property type="term" value="F:5'-3' DNA helicase activity"/>
    <property type="evidence" value="ECO:0007669"/>
    <property type="project" value="TreeGrafter"/>
</dbReference>
<accession>A0A318S8L7</accession>
<dbReference type="RefSeq" id="WP_110887748.1">
    <property type="nucleotide sequence ID" value="NZ_QJSX01000013.1"/>
</dbReference>
<dbReference type="InterPro" id="IPR027417">
    <property type="entry name" value="P-loop_NTPase"/>
</dbReference>
<comment type="caution">
    <text evidence="8">The sequence shown here is derived from an EMBL/GenBank/DDBJ whole genome shotgun (WGS) entry which is preliminary data.</text>
</comment>
<evidence type="ECO:0000256" key="4">
    <source>
        <dbReference type="ARBA" id="ARBA00022806"/>
    </source>
</evidence>
<name>A0A318S8L7_9DEIO</name>
<evidence type="ECO:0000313" key="9">
    <source>
        <dbReference type="Proteomes" id="UP000248326"/>
    </source>
</evidence>
<keyword evidence="3" id="KW-0378">Hydrolase</keyword>
<dbReference type="InterPro" id="IPR050534">
    <property type="entry name" value="Coronavir_polyprotein_1ab"/>
</dbReference>
<evidence type="ECO:0000313" key="8">
    <source>
        <dbReference type="EMBL" id="PYE51972.1"/>
    </source>
</evidence>
<evidence type="ECO:0000256" key="5">
    <source>
        <dbReference type="ARBA" id="ARBA00022840"/>
    </source>
</evidence>
<evidence type="ECO:0000259" key="6">
    <source>
        <dbReference type="Pfam" id="PF13086"/>
    </source>
</evidence>
<dbReference type="PANTHER" id="PTHR43788:SF8">
    <property type="entry name" value="DNA-BINDING PROTEIN SMUBP-2"/>
    <property type="match status" value="1"/>
</dbReference>
<evidence type="ECO:0000256" key="3">
    <source>
        <dbReference type="ARBA" id="ARBA00022801"/>
    </source>
</evidence>
<sequence length="1462" mass="163053">MPYLSKKAISLYLKNGCERQLKLYLYRDKERAAVGLPPRQAARSGLRTVADVGFEFQRHVIDELRAAFGARVRSAPHPTQPDRFSALPLREVLDDARAYHVLVEPRFDVPSALRRTLQLDDARDTVGNALAFADVQPDVLFVLPARFSTTGLSADGRCVPIDAHDTRMQLRVVDVKLSSEPGANYFGEVVYYTLALAAWLHEQRLSHRFVVVPDGAIWPGSYEASHLAAFVRTRPHDETPAALSAALDALERDVERVDFAVYAPRLLHVLQRDVPRALAAPLDALDTHVNYRCMSCEFFGHAWRDRAGQPTWHERHCAPLAARPGKRHLSQVFGLTRGAARVLRDIGVSTVEDLAALLDDDPALNGHALLRAQRHVLTARARSLTRGESGLIEHSGTSAALPKFVELEVFLNFEYDPSTAVTSTFAFRATWTEPVAFVRSDGVTRAEPSRVARRRQWGTRDDGLQVFFVEQRDLHVERARFLEFARALHDLLRWVRGDDAQRRARTRGEQPSRYQVYVWDDAQLRHLSRLISRHFDALMAEPDLHDLAWLFPNAEVMRHADTATRASPITVVAHAVHAHVRVPVAHHYTLADVARHYHPSFVETVASVPALFQDPLSHLVPSERLHEAWDADARYDERREMLLRTSALKAYLLMLLTRRLRADLRDVLSDQAAPFVNARHDVLSGVTDDAQLWHHYQRLNAAMAALDGEVTYALAPHERVARNRSAHLTRLLEPHEVPSALLAVNDHLGLALKVTPDMLVYELSAESRDVNVRSGDLSLLLSPRADSVFLHRRVSTLPGAPRVAKPWQLKLPVGEAGVTQVELLAIDRAQGVVVLRASGITNVPFDPHRWRSEGWLADFTRDVMLDRFDKDFLSRKLRVTLQAIGRPRDVDANGLAARMLGPAADHSLALPTAQVVPAADFLWRAGVTHEQRTFDAARLAEARAELERQGVRLNASQWEAWEAALSRRLSVVWGPPGTGKSQTVSAVVRGAAILARLSRRGLRVLVTANTYTAVDNVLQRVCKDVGDDANVAFRRVQNASRDAPEELRKAVFAPIALNNVTLDRREPSAAASALLDELAAPPQQGVLLVGMPAQQVHNLAYAGLDTREARHALRPWFDLVVIDEASQLDVATSTLVFTKLAPGGAVVLAGDDRQLPPIHAAEKPALIEARLGSVYEFMTRAHDVPTVNLNVNYRSSDAIVRLGHLAGYDAALRAHSPRLALHVPRPMLERPADWPEGFAWTPAWSTLLRPDWPVTCVVYDDETSAQANAFEADAIAALAFVLHRTLASEPLGRVDAEGRERSPRADLYTPERFWEDGLGIVTPHKAQVAKVFDALQRAFRGQRTARGAPLPLSALRSAVDTVERFQGQERDVIFASFGVGDPDLIRAEDAFLFDLRRFNVMASRPRVKLVVFVTRSLLYHLSDDRDVVRDSALLKSVVDGYCDQHESLPLLGRTVTVRYRRW</sequence>
<evidence type="ECO:0000256" key="2">
    <source>
        <dbReference type="ARBA" id="ARBA00022741"/>
    </source>
</evidence>
<keyword evidence="5" id="KW-0067">ATP-binding</keyword>
<dbReference type="Pfam" id="PF13604">
    <property type="entry name" value="AAA_30"/>
    <property type="match status" value="1"/>
</dbReference>
<dbReference type="GO" id="GO:0016787">
    <property type="term" value="F:hydrolase activity"/>
    <property type="evidence" value="ECO:0007669"/>
    <property type="project" value="UniProtKB-KW"/>
</dbReference>
<evidence type="ECO:0000259" key="7">
    <source>
        <dbReference type="Pfam" id="PF13087"/>
    </source>
</evidence>
<feature type="domain" description="DNA2/NAM7 helicase helicase" evidence="6">
    <location>
        <begin position="953"/>
        <end position="1047"/>
    </location>
</feature>
<dbReference type="Gene3D" id="3.40.50.300">
    <property type="entry name" value="P-loop containing nucleotide triphosphate hydrolases"/>
    <property type="match status" value="2"/>
</dbReference>
<dbReference type="EMBL" id="QJSX01000013">
    <property type="protein sequence ID" value="PYE51972.1"/>
    <property type="molecule type" value="Genomic_DNA"/>
</dbReference>
<dbReference type="Proteomes" id="UP000248326">
    <property type="component" value="Unassembled WGS sequence"/>
</dbReference>
<dbReference type="SUPFAM" id="SSF52540">
    <property type="entry name" value="P-loop containing nucleoside triphosphate hydrolases"/>
    <property type="match status" value="1"/>
</dbReference>
<feature type="domain" description="DNA2/NAM7 helicase-like C-terminal" evidence="7">
    <location>
        <begin position="1173"/>
        <end position="1412"/>
    </location>
</feature>
<keyword evidence="4" id="KW-0347">Helicase</keyword>
<dbReference type="InterPro" id="IPR041679">
    <property type="entry name" value="DNA2/NAM7-like_C"/>
</dbReference>
<keyword evidence="9" id="KW-1185">Reference proteome</keyword>
<dbReference type="InterPro" id="IPR041677">
    <property type="entry name" value="DNA2/NAM7_AAA_11"/>
</dbReference>
<dbReference type="OrthoDB" id="9757917at2"/>
<evidence type="ECO:0000256" key="1">
    <source>
        <dbReference type="ARBA" id="ARBA00007913"/>
    </source>
</evidence>
<reference evidence="8 9" key="1">
    <citation type="submission" date="2018-06" db="EMBL/GenBank/DDBJ databases">
        <title>Genomic Encyclopedia of Type Strains, Phase IV (KMG-IV): sequencing the most valuable type-strain genomes for metagenomic binning, comparative biology and taxonomic classification.</title>
        <authorList>
            <person name="Goeker M."/>
        </authorList>
    </citation>
    <scope>NUCLEOTIDE SEQUENCE [LARGE SCALE GENOMIC DNA]</scope>
    <source>
        <strain evidence="8 9">DSM 18048</strain>
    </source>
</reference>
<comment type="similarity">
    <text evidence="1">Belongs to the DNA2/NAM7 helicase family.</text>
</comment>
<keyword evidence="2" id="KW-0547">Nucleotide-binding</keyword>
<dbReference type="Pfam" id="PF13086">
    <property type="entry name" value="AAA_11"/>
    <property type="match status" value="1"/>
</dbReference>
<protein>
    <submittedName>
        <fullName evidence="8">AAA domain-containing protein</fullName>
    </submittedName>
</protein>
<dbReference type="PANTHER" id="PTHR43788">
    <property type="entry name" value="DNA2/NAM7 HELICASE FAMILY MEMBER"/>
    <property type="match status" value="1"/>
</dbReference>
<gene>
    <name evidence="8" type="ORF">DES52_11318</name>
</gene>
<dbReference type="Pfam" id="PF13087">
    <property type="entry name" value="AAA_12"/>
    <property type="match status" value="1"/>
</dbReference>
<proteinExistence type="inferred from homology"/>
<dbReference type="GO" id="GO:0005524">
    <property type="term" value="F:ATP binding"/>
    <property type="evidence" value="ECO:0007669"/>
    <property type="project" value="UniProtKB-KW"/>
</dbReference>